<keyword evidence="7" id="KW-1185">Reference proteome</keyword>
<gene>
    <name evidence="6" type="ORF">PAC_17345</name>
</gene>
<feature type="repeat" description="ANK" evidence="3">
    <location>
        <begin position="940"/>
        <end position="972"/>
    </location>
</feature>
<dbReference type="SMART" id="SM00248">
    <property type="entry name" value="ANK"/>
    <property type="match status" value="6"/>
</dbReference>
<dbReference type="OrthoDB" id="427518at2759"/>
<dbReference type="InterPro" id="IPR007751">
    <property type="entry name" value="DUF676_lipase-like"/>
</dbReference>
<dbReference type="STRING" id="576137.A0A1L7XQW7"/>
<dbReference type="InterPro" id="IPR027417">
    <property type="entry name" value="P-loop_NTPase"/>
</dbReference>
<dbReference type="InterPro" id="IPR036770">
    <property type="entry name" value="Ankyrin_rpt-contain_sf"/>
</dbReference>
<dbReference type="SUPFAM" id="SSF48403">
    <property type="entry name" value="Ankyrin repeat"/>
    <property type="match status" value="1"/>
</dbReference>
<name>A0A1L7XQW7_9HELO</name>
<dbReference type="EMBL" id="FJOG01000044">
    <property type="protein sequence ID" value="CZR67446.1"/>
    <property type="molecule type" value="Genomic_DNA"/>
</dbReference>
<dbReference type="Gene3D" id="3.40.50.300">
    <property type="entry name" value="P-loop containing nucleotide triphosphate hydrolases"/>
    <property type="match status" value="1"/>
</dbReference>
<dbReference type="Pfam" id="PF12796">
    <property type="entry name" value="Ank_2"/>
    <property type="match status" value="2"/>
</dbReference>
<dbReference type="InterPro" id="IPR002110">
    <property type="entry name" value="Ankyrin_rpt"/>
</dbReference>
<feature type="compositionally biased region" description="Polar residues" evidence="4">
    <location>
        <begin position="1363"/>
        <end position="1389"/>
    </location>
</feature>
<dbReference type="Pfam" id="PF05057">
    <property type="entry name" value="DUF676"/>
    <property type="match status" value="1"/>
</dbReference>
<dbReference type="InterPro" id="IPR056884">
    <property type="entry name" value="NPHP3-like_N"/>
</dbReference>
<dbReference type="PANTHER" id="PTHR10039">
    <property type="entry name" value="AMELOGENIN"/>
    <property type="match status" value="1"/>
</dbReference>
<protein>
    <recommendedName>
        <fullName evidence="5">NACHT domain-containing protein</fullName>
    </recommendedName>
</protein>
<dbReference type="InterPro" id="IPR007111">
    <property type="entry name" value="NACHT_NTPase"/>
</dbReference>
<dbReference type="PROSITE" id="PS50297">
    <property type="entry name" value="ANK_REP_REGION"/>
    <property type="match status" value="5"/>
</dbReference>
<dbReference type="Gene3D" id="1.25.40.20">
    <property type="entry name" value="Ankyrin repeat-containing domain"/>
    <property type="match status" value="3"/>
</dbReference>
<dbReference type="Pfam" id="PF24883">
    <property type="entry name" value="NPHP3_N"/>
    <property type="match status" value="1"/>
</dbReference>
<feature type="compositionally biased region" description="Low complexity" evidence="4">
    <location>
        <begin position="1044"/>
        <end position="1059"/>
    </location>
</feature>
<sequence length="1473" mass="163705">MASHWGLSLIHEAETSEGDEESNDFEIVFVHGLNGDPSSTWTAQESGVFWPRDLLPKSLPKFRALTFGYQFNLGNLTASLNILSVAEDLIESLIEDRVHNRKKIRRLIFVAHSFGGLVVKQALLLASDSLDDNRRDIVNATSGIVFFGTPHRGNTGDIDRVLQYWVSIGAERRRLSSEKFVFGQLSSQLGQIQEAFLEFHTRKIPRFQIISFFEELPDPEFGVVVKEDHPISTWVTHLPTRANHENLCKFSDTHEPNYQRVVSELKKLYHTELETHIVQSSEDSKDLQKLLDWLEVDIDYSRRRVRPAATNTCGWLFQHQDYKSWKESCNSSILWISGIPGSGKTVLCSHIIDKWNNNTFEIPQTTVAYFYFDWSQDTANLTAGALLQSFIFQILSQMPSAMSEFIPLLSQRRDCDTRPNQSVPTWTPWISENLNGLFEKSLMSFSRRHRLCLFIDALDECPDENSADVLSLLSRLSSTSSNVQESPIKLCITSRPHRYMDSIRRLWHRKIILEVENARDIRQFVESAISGMPQFLKWKHKELTNNEVLGILTEKAKGVFLWVKIVVDLLQHTIDPIEISNLSLLDLPDDLNGLYSRILDRVSHEDRGSTHLVKELLRWSCFAVRPLSVDEMSRALGAGQALQDLCNEGSYASLNSERVPPVVDKNWLIDHCWGLIELREPGQIVQLTHRSVRDYFVEIRRRRHQSQDFSQASNLHLAEICALYLSIDADLSRREHKSSDREANGLLGYAMNYWHEHAKLADNPNSSHTNLLKVLSRPSANVLGHWAHLHQKSLGYGKLSKYWGWTHLHISAAFGLHSLALAVSGGGNLNCNCWDVRDAVGRTPLSVASENGNLSLVKLLLEAGANPASRDLRHGLSPLAWAASRGNEKVVEILLQAGVDTDDHIAGSTALELAAARGNRMVLELLLNAGANPNLTDRCHGWTPLHHAAGSGNEAVVSLLLAAGANPNVVNPFTGHTPLYYATANSHRNTARLLLEHGGRTQNVTSGHVWADSSFSWASRVASSLMEQLDNATWSCPRSCASSKTSSASHSSGSHPVGSDTNDQPSGNSDTGTKKRSREDNESEAGQGSGGSGNDPNKQPTLEPDPSSPSDESGLRLACPYYKYDLERYGSHKSCRGPAGWPSVNRVKEHLYKHHFVHICQRCYLIFDNPETLHTHYKDATPCSVKLDRDYGDGFDEKQRKQLKARTAKRAFKGNELDYWKGVYRILFPGVEMTSIPSPCKSLLASSDDQTAKKILGYEEENMSKKLYDQSCARARACDPVLRSRMLQIMNDPTQPDVARLDSLLSLIDSHQSSAVDPVVSGPSGAFVGPTGDSNMTTSGGFPTYQPLPIGDSPFNFEWLPFPQTSTPRFSQQPSSQPDSGFHSASSDSAEAGGILFERQSAGFLDFQAPVEGQHFGVSTSGTATSQASIREDIDIDVLLAGFDASHTHGPGSAQERRPSGGGAGGEQRFGGL</sequence>
<feature type="region of interest" description="Disordered" evidence="4">
    <location>
        <begin position="1445"/>
        <end position="1473"/>
    </location>
</feature>
<feature type="compositionally biased region" description="Polar residues" evidence="4">
    <location>
        <begin position="1060"/>
        <end position="1071"/>
    </location>
</feature>
<proteinExistence type="inferred from homology"/>
<dbReference type="Pfam" id="PF00023">
    <property type="entry name" value="Ank"/>
    <property type="match status" value="1"/>
</dbReference>
<dbReference type="PANTHER" id="PTHR10039:SF5">
    <property type="entry name" value="NACHT DOMAIN-CONTAINING PROTEIN"/>
    <property type="match status" value="1"/>
</dbReference>
<evidence type="ECO:0000256" key="2">
    <source>
        <dbReference type="ARBA" id="ARBA00022737"/>
    </source>
</evidence>
<comment type="similarity">
    <text evidence="1">Belongs to the putative lipase ROG1 family.</text>
</comment>
<feature type="repeat" description="ANK" evidence="3">
    <location>
        <begin position="840"/>
        <end position="872"/>
    </location>
</feature>
<feature type="domain" description="NACHT" evidence="5">
    <location>
        <begin position="332"/>
        <end position="496"/>
    </location>
</feature>
<evidence type="ECO:0000256" key="3">
    <source>
        <dbReference type="PROSITE-ProRule" id="PRU00023"/>
    </source>
</evidence>
<dbReference type="PROSITE" id="PS50837">
    <property type="entry name" value="NACHT"/>
    <property type="match status" value="1"/>
</dbReference>
<keyword evidence="2" id="KW-0677">Repeat</keyword>
<feature type="repeat" description="ANK" evidence="3">
    <location>
        <begin position="974"/>
        <end position="1006"/>
    </location>
</feature>
<evidence type="ECO:0000256" key="4">
    <source>
        <dbReference type="SAM" id="MobiDB-lite"/>
    </source>
</evidence>
<feature type="compositionally biased region" description="Gly residues" evidence="4">
    <location>
        <begin position="1460"/>
        <end position="1473"/>
    </location>
</feature>
<evidence type="ECO:0000259" key="5">
    <source>
        <dbReference type="PROSITE" id="PS50837"/>
    </source>
</evidence>
<keyword evidence="3" id="KW-0040">ANK repeat</keyword>
<dbReference type="Gene3D" id="3.40.50.1820">
    <property type="entry name" value="alpha/beta hydrolase"/>
    <property type="match status" value="1"/>
</dbReference>
<organism evidence="6 7">
    <name type="scientific">Phialocephala subalpina</name>
    <dbReference type="NCBI Taxonomy" id="576137"/>
    <lineage>
        <taxon>Eukaryota</taxon>
        <taxon>Fungi</taxon>
        <taxon>Dikarya</taxon>
        <taxon>Ascomycota</taxon>
        <taxon>Pezizomycotina</taxon>
        <taxon>Leotiomycetes</taxon>
        <taxon>Helotiales</taxon>
        <taxon>Mollisiaceae</taxon>
        <taxon>Phialocephala</taxon>
        <taxon>Phialocephala fortinii species complex</taxon>
    </lineage>
</organism>
<dbReference type="SUPFAM" id="SSF53474">
    <property type="entry name" value="alpha/beta-Hydrolases"/>
    <property type="match status" value="1"/>
</dbReference>
<reference evidence="6 7" key="1">
    <citation type="submission" date="2016-03" db="EMBL/GenBank/DDBJ databases">
        <authorList>
            <person name="Ploux O."/>
        </authorList>
    </citation>
    <scope>NUCLEOTIDE SEQUENCE [LARGE SCALE GENOMIC DNA]</scope>
    <source>
        <strain evidence="6 7">UAMH 11012</strain>
    </source>
</reference>
<feature type="region of interest" description="Disordered" evidence="4">
    <location>
        <begin position="1361"/>
        <end position="1389"/>
    </location>
</feature>
<dbReference type="Proteomes" id="UP000184330">
    <property type="component" value="Unassembled WGS sequence"/>
</dbReference>
<evidence type="ECO:0000313" key="6">
    <source>
        <dbReference type="EMBL" id="CZR67446.1"/>
    </source>
</evidence>
<dbReference type="PRINTS" id="PR01415">
    <property type="entry name" value="ANKYRIN"/>
</dbReference>
<dbReference type="SUPFAM" id="SSF52540">
    <property type="entry name" value="P-loop containing nucleoside triphosphate hydrolases"/>
    <property type="match status" value="1"/>
</dbReference>
<evidence type="ECO:0000256" key="1">
    <source>
        <dbReference type="ARBA" id="ARBA00007920"/>
    </source>
</evidence>
<accession>A0A1L7XQW7</accession>
<feature type="repeat" description="ANK" evidence="3">
    <location>
        <begin position="874"/>
        <end position="902"/>
    </location>
</feature>
<dbReference type="InterPro" id="IPR029058">
    <property type="entry name" value="AB_hydrolase_fold"/>
</dbReference>
<feature type="repeat" description="ANK" evidence="3">
    <location>
        <begin position="906"/>
        <end position="938"/>
    </location>
</feature>
<evidence type="ECO:0000313" key="7">
    <source>
        <dbReference type="Proteomes" id="UP000184330"/>
    </source>
</evidence>
<dbReference type="PROSITE" id="PS50088">
    <property type="entry name" value="ANK_REPEAT"/>
    <property type="match status" value="5"/>
</dbReference>
<feature type="region of interest" description="Disordered" evidence="4">
    <location>
        <begin position="1044"/>
        <end position="1114"/>
    </location>
</feature>